<dbReference type="GO" id="GO:0003964">
    <property type="term" value="F:RNA-directed DNA polymerase activity"/>
    <property type="evidence" value="ECO:0007669"/>
    <property type="project" value="UniProtKB-KW"/>
</dbReference>
<protein>
    <submittedName>
        <fullName evidence="2">Reverse transcriptase zinc-binding domain</fullName>
    </submittedName>
</protein>
<comment type="caution">
    <text evidence="2">The sequence shown here is derived from an EMBL/GenBank/DDBJ whole genome shotgun (WGS) entry which is preliminary data.</text>
</comment>
<accession>A0A8T2BX43</accession>
<feature type="domain" description="Reverse transcriptase zinc-binding" evidence="1">
    <location>
        <begin position="127"/>
        <end position="211"/>
    </location>
</feature>
<dbReference type="PANTHER" id="PTHR33116:SF66">
    <property type="entry name" value="REVERSE TRANSCRIPTASE ZINC-BINDING DOMAIN-CONTAINING PROTEIN"/>
    <property type="match status" value="1"/>
</dbReference>
<gene>
    <name evidence="2" type="ORF">ISN44_As07g027270</name>
</gene>
<keyword evidence="3" id="KW-1185">Reference proteome</keyword>
<dbReference type="Pfam" id="PF13966">
    <property type="entry name" value="zf-RVT"/>
    <property type="match status" value="1"/>
</dbReference>
<dbReference type="Proteomes" id="UP000694251">
    <property type="component" value="Chromosome 7"/>
</dbReference>
<evidence type="ECO:0000313" key="3">
    <source>
        <dbReference type="Proteomes" id="UP000694251"/>
    </source>
</evidence>
<keyword evidence="2" id="KW-0695">RNA-directed DNA polymerase</keyword>
<evidence type="ECO:0000313" key="2">
    <source>
        <dbReference type="EMBL" id="KAG7590576.1"/>
    </source>
</evidence>
<name>A0A8T2BX43_ARASU</name>
<keyword evidence="2" id="KW-0808">Transferase</keyword>
<dbReference type="OrthoDB" id="1744683at2759"/>
<evidence type="ECO:0000259" key="1">
    <source>
        <dbReference type="Pfam" id="PF13966"/>
    </source>
</evidence>
<dbReference type="PANTHER" id="PTHR33116">
    <property type="entry name" value="REVERSE TRANSCRIPTASE ZINC-BINDING DOMAIN-CONTAINING PROTEIN-RELATED-RELATED"/>
    <property type="match status" value="1"/>
</dbReference>
<dbReference type="AlphaFoldDB" id="A0A8T2BX43"/>
<dbReference type="EMBL" id="JAEFBJ010000007">
    <property type="protein sequence ID" value="KAG7590576.1"/>
    <property type="molecule type" value="Genomic_DNA"/>
</dbReference>
<reference evidence="2 3" key="1">
    <citation type="submission" date="2020-12" db="EMBL/GenBank/DDBJ databases">
        <title>Concerted genomic and epigenomic changes stabilize Arabidopsis allopolyploids.</title>
        <authorList>
            <person name="Chen Z."/>
        </authorList>
    </citation>
    <scope>NUCLEOTIDE SEQUENCE [LARGE SCALE GENOMIC DNA]</scope>
    <source>
        <strain evidence="2">As9502</strain>
        <tissue evidence="2">Leaf</tissue>
    </source>
</reference>
<dbReference type="InterPro" id="IPR026960">
    <property type="entry name" value="RVT-Znf"/>
</dbReference>
<keyword evidence="2" id="KW-0548">Nucleotidyltransferase</keyword>
<proteinExistence type="predicted"/>
<sequence length="314" mass="35646">MDFSNSGSWIWKSIGKLRSLARPFIVCKVETGISCRFWTDNWTKMGPLVDLTGDSGPRLTGLPRDAVVIDAIRDGDWWISSSRSRNPTICLLKDCLPSPSVVVSQEEEDLDDCYLWKVGDAEASGVFSSAKTWHFLHPQGEKKDWCDAVWFKGRIPKHAFIAWVNARHRLNTRDRLIGWGLAVPSLCLLCNTHDESRQHLFFDCCFSAEVWSFFTGRAAVSPPVRFEDAVLWLKSPSRDKNISLILKLAFHASAYLLWKERNSRLYNSSSKPASALILEAKSILRCHLDPLSRAQKFTPPELSYLATWLGLFQP</sequence>
<organism evidence="2 3">
    <name type="scientific">Arabidopsis suecica</name>
    <name type="common">Swedish thale-cress</name>
    <name type="synonym">Cardaminopsis suecica</name>
    <dbReference type="NCBI Taxonomy" id="45249"/>
    <lineage>
        <taxon>Eukaryota</taxon>
        <taxon>Viridiplantae</taxon>
        <taxon>Streptophyta</taxon>
        <taxon>Embryophyta</taxon>
        <taxon>Tracheophyta</taxon>
        <taxon>Spermatophyta</taxon>
        <taxon>Magnoliopsida</taxon>
        <taxon>eudicotyledons</taxon>
        <taxon>Gunneridae</taxon>
        <taxon>Pentapetalae</taxon>
        <taxon>rosids</taxon>
        <taxon>malvids</taxon>
        <taxon>Brassicales</taxon>
        <taxon>Brassicaceae</taxon>
        <taxon>Camelineae</taxon>
        <taxon>Arabidopsis</taxon>
    </lineage>
</organism>